<dbReference type="Pfam" id="PF00646">
    <property type="entry name" value="F-box"/>
    <property type="match status" value="1"/>
</dbReference>
<name>A0A1J9S8J6_9PEZI</name>
<dbReference type="EMBL" id="MNUE01000012">
    <property type="protein sequence ID" value="OJD36236.1"/>
    <property type="molecule type" value="Genomic_DNA"/>
</dbReference>
<evidence type="ECO:0000313" key="2">
    <source>
        <dbReference type="EMBL" id="OJD36236.1"/>
    </source>
</evidence>
<dbReference type="InterPro" id="IPR001810">
    <property type="entry name" value="F-box_dom"/>
</dbReference>
<feature type="domain" description="F-box" evidence="1">
    <location>
        <begin position="2"/>
        <end position="46"/>
    </location>
</feature>
<dbReference type="InterPro" id="IPR036047">
    <property type="entry name" value="F-box-like_dom_sf"/>
</dbReference>
<dbReference type="Proteomes" id="UP000183809">
    <property type="component" value="Unassembled WGS sequence"/>
</dbReference>
<keyword evidence="3" id="KW-1185">Reference proteome</keyword>
<accession>A0A1J9S8J6</accession>
<organism evidence="2 3">
    <name type="scientific">Diplodia corticola</name>
    <dbReference type="NCBI Taxonomy" id="236234"/>
    <lineage>
        <taxon>Eukaryota</taxon>
        <taxon>Fungi</taxon>
        <taxon>Dikarya</taxon>
        <taxon>Ascomycota</taxon>
        <taxon>Pezizomycotina</taxon>
        <taxon>Dothideomycetes</taxon>
        <taxon>Dothideomycetes incertae sedis</taxon>
        <taxon>Botryosphaeriales</taxon>
        <taxon>Botryosphaeriaceae</taxon>
        <taxon>Diplodia</taxon>
    </lineage>
</organism>
<reference evidence="2 3" key="1">
    <citation type="submission" date="2016-10" db="EMBL/GenBank/DDBJ databases">
        <title>Proteomics and genomics reveal pathogen-plant mechanisms compatible with a hemibiotrophic lifestyle of Diplodia corticola.</title>
        <authorList>
            <person name="Fernandes I."/>
            <person name="De Jonge R."/>
            <person name="Van De Peer Y."/>
            <person name="Devreese B."/>
            <person name="Alves A."/>
            <person name="Esteves A.C."/>
        </authorList>
    </citation>
    <scope>NUCLEOTIDE SEQUENCE [LARGE SCALE GENOMIC DNA]</scope>
    <source>
        <strain evidence="2 3">CBS 112549</strain>
    </source>
</reference>
<dbReference type="GeneID" id="31010993"/>
<dbReference type="SUPFAM" id="SSF81383">
    <property type="entry name" value="F-box domain"/>
    <property type="match status" value="1"/>
</dbReference>
<evidence type="ECO:0000259" key="1">
    <source>
        <dbReference type="PROSITE" id="PS50181"/>
    </source>
</evidence>
<gene>
    <name evidence="2" type="ORF">BKCO1_1200060</name>
</gene>
<comment type="caution">
    <text evidence="2">The sequence shown here is derived from an EMBL/GenBank/DDBJ whole genome shotgun (WGS) entry which is preliminary data.</text>
</comment>
<dbReference type="PROSITE" id="PS50181">
    <property type="entry name" value="FBOX"/>
    <property type="match status" value="1"/>
</dbReference>
<sequence length="421" mass="46810">MDTRLDSLPFELLDSIASFVDDKDILNLRRSCHTLRAASDFHFRRAFLTSRTTSLDVHDLRALSELSRHPIYSRDVKEIKVDVQLNPPNPADNYRPLFPPYAKAPYTLLSADRRTTCYTTAILTSVLGNLPALESIRIGYFRSPYSELKLRQVVARHPNPLAVHSTFTMFTVDYDEMLLRVDEVISAMIASAKQLKGFSVDHGTLDKPALRRIPEQRFQSLGLCMQSVRSFKMDIGLSFIRSREDVARTVNMLSAMPMLQCLDLSINTPFAGVFGAINAIAPWANLTTCSLSRFSCTEEDLLLFVRKHLRNCRSISFCFADLIQGDWRRILYSMLTASKVDDLHLTDCMYRSTVPGGGGLPVNGGVWPSVNGGVWSSVNGGVWSAVPVGGNRGLRCLQPLHAGGSSADALKTLHGYIPSYA</sequence>
<evidence type="ECO:0000313" key="3">
    <source>
        <dbReference type="Proteomes" id="UP000183809"/>
    </source>
</evidence>
<dbReference type="RefSeq" id="XP_020132496.1">
    <property type="nucleotide sequence ID" value="XM_020270734.1"/>
</dbReference>
<dbReference type="CDD" id="cd09917">
    <property type="entry name" value="F-box_SF"/>
    <property type="match status" value="1"/>
</dbReference>
<dbReference type="AlphaFoldDB" id="A0A1J9S8J6"/>
<proteinExistence type="predicted"/>
<protein>
    <recommendedName>
        <fullName evidence="1">F-box domain-containing protein</fullName>
    </recommendedName>
</protein>
<dbReference type="OrthoDB" id="10261563at2759"/>